<feature type="region of interest" description="Disordered" evidence="1">
    <location>
        <begin position="738"/>
        <end position="759"/>
    </location>
</feature>
<keyword evidence="2" id="KW-1133">Transmembrane helix</keyword>
<feature type="compositionally biased region" description="Basic and acidic residues" evidence="1">
    <location>
        <begin position="842"/>
        <end position="854"/>
    </location>
</feature>
<proteinExistence type="predicted"/>
<dbReference type="EMBL" id="JWZX01003357">
    <property type="protein sequence ID" value="KOO21506.1"/>
    <property type="molecule type" value="Genomic_DNA"/>
</dbReference>
<name>A0A0M0J4L2_9EUKA</name>
<comment type="caution">
    <text evidence="3">The sequence shown here is derived from an EMBL/GenBank/DDBJ whole genome shotgun (WGS) entry which is preliminary data.</text>
</comment>
<gene>
    <name evidence="3" type="ORF">Ctob_003494</name>
</gene>
<accession>A0A0M0J4L2</accession>
<dbReference type="InterPro" id="IPR029058">
    <property type="entry name" value="AB_hydrolase_fold"/>
</dbReference>
<feature type="compositionally biased region" description="Low complexity" evidence="1">
    <location>
        <begin position="855"/>
        <end position="864"/>
    </location>
</feature>
<evidence type="ECO:0000313" key="4">
    <source>
        <dbReference type="Proteomes" id="UP000037460"/>
    </source>
</evidence>
<sequence length="964" mass="106133">MDTWRGIELTFKLMTMRRLRRQLGGTITNRTTKGFAVLLAFGCVAFGVVDVYFADKPTPGDNLSSAEAAVLTQNSGNSLYISIDPFGLLDNRVNWLLFALAFVVLVIVYKLADVVRSVIGWMVLGLAAYAAVVFACRDSSVPECERESSLYIVIGIFAGVVLSVVEWSAHHIVYPYMFVYRSSFELPFLPCTDFISSWLREPPRFFGYEGSLDAEGRPHGLGTWNDSARNGETLNGVWEHGQPTGPFRATEYGSGFTFRSLRVAYCQCRAEPLDEYWFQTVRHPDGARWGVCSVECSSAGRFFNHLPEVTPLSGPEAAKPLGCQWRDLGAVTDFEGAKPCNGKQIESAVLVDALRAKGAGSHASNVQFSVDEFAALGVSSLRRNDYVTVCGHYWKPSQPSAAWCIEQLIKLDDPELAGSRYPPTLVVTAGRDGVQISGYNAPSVYTAFERSTVSIEFVPVQVPSSAAEVPERYVVVSEQGIRNFVLSELMNEGEARELAAKQTLNWVLYKVKNGVYTEVDAGGIGLARPSIRRHIESKFGAVSAVVEPGSTGPNGDDPVLAGLSVRGPDGRRWRLNSEDGNYEAVIFMHGFNSPTSDALKRIAQLWALGDFPNHLHPFVFGWPGGKTSGYFNAKHVASQEPAMAQDFVDFIESLIEAGCRTIHILAHSLGAMLLFTALPLLTDFLLPAADGGGAVAASAAESAEALRREKPISRSPVEWLAEQLGWAPPLSAHPSVRGHLDLSDLSKHPRQPPRSGPKMRLATTLLLNPDASLNRFVKHDFAALRKLCDHITLYADHADGALAYSEFFNREHALGKHPFDLVHLTDQPPDSPMGSAPSSPRSHSDAARLSDAARRPPMAAPKAARSQDDGAILRPRRVVRGAPPMAPRGKRIMPLDLDVIDVSWMDNNVHEMRHNFFNLNRWMIDDIREIVMTQRRARLRTSRMTHRFTNVWSFLAAPNHVVNP</sequence>
<dbReference type="InterPro" id="IPR010297">
    <property type="entry name" value="DUF900_hydrolase"/>
</dbReference>
<evidence type="ECO:0000313" key="3">
    <source>
        <dbReference type="EMBL" id="KOO21506.1"/>
    </source>
</evidence>
<feature type="transmembrane region" description="Helical" evidence="2">
    <location>
        <begin position="148"/>
        <end position="169"/>
    </location>
</feature>
<evidence type="ECO:0000256" key="1">
    <source>
        <dbReference type="SAM" id="MobiDB-lite"/>
    </source>
</evidence>
<dbReference type="PANTHER" id="PTHR36513:SF1">
    <property type="entry name" value="TRANSMEMBRANE PROTEIN"/>
    <property type="match status" value="1"/>
</dbReference>
<protein>
    <submittedName>
        <fullName evidence="3">Uncharacterized protein</fullName>
    </submittedName>
</protein>
<dbReference type="Gene3D" id="3.40.50.1820">
    <property type="entry name" value="alpha/beta hydrolase"/>
    <property type="match status" value="1"/>
</dbReference>
<feature type="transmembrane region" description="Helical" evidence="2">
    <location>
        <begin position="118"/>
        <end position="136"/>
    </location>
</feature>
<organism evidence="3 4">
    <name type="scientific">Chrysochromulina tobinii</name>
    <dbReference type="NCBI Taxonomy" id="1460289"/>
    <lineage>
        <taxon>Eukaryota</taxon>
        <taxon>Haptista</taxon>
        <taxon>Haptophyta</taxon>
        <taxon>Prymnesiophyceae</taxon>
        <taxon>Prymnesiales</taxon>
        <taxon>Chrysochromulinaceae</taxon>
        <taxon>Chrysochromulina</taxon>
    </lineage>
</organism>
<reference evidence="4" key="1">
    <citation type="journal article" date="2015" name="PLoS Genet.">
        <title>Genome Sequence and Transcriptome Analyses of Chrysochromulina tobin: Metabolic Tools for Enhanced Algal Fitness in the Prominent Order Prymnesiales (Haptophyceae).</title>
        <authorList>
            <person name="Hovde B.T."/>
            <person name="Deodato C.R."/>
            <person name="Hunsperger H.M."/>
            <person name="Ryken S.A."/>
            <person name="Yost W."/>
            <person name="Jha R.K."/>
            <person name="Patterson J."/>
            <person name="Monnat R.J. Jr."/>
            <person name="Barlow S.B."/>
            <person name="Starkenburg S.R."/>
            <person name="Cattolico R.A."/>
        </authorList>
    </citation>
    <scope>NUCLEOTIDE SEQUENCE</scope>
    <source>
        <strain evidence="4">CCMP291</strain>
    </source>
</reference>
<keyword evidence="4" id="KW-1185">Reference proteome</keyword>
<feature type="compositionally biased region" description="Basic and acidic residues" evidence="1">
    <location>
        <begin position="738"/>
        <end position="747"/>
    </location>
</feature>
<dbReference type="Pfam" id="PF05990">
    <property type="entry name" value="DUF900"/>
    <property type="match status" value="1"/>
</dbReference>
<keyword evidence="2" id="KW-0812">Transmembrane</keyword>
<dbReference type="OrthoDB" id="10251508at2759"/>
<feature type="region of interest" description="Disordered" evidence="1">
    <location>
        <begin position="821"/>
        <end position="875"/>
    </location>
</feature>
<feature type="transmembrane region" description="Helical" evidence="2">
    <location>
        <begin position="35"/>
        <end position="54"/>
    </location>
</feature>
<evidence type="ECO:0000256" key="2">
    <source>
        <dbReference type="SAM" id="Phobius"/>
    </source>
</evidence>
<dbReference type="PANTHER" id="PTHR36513">
    <property type="entry name" value="ABC TRANSMEMBRANE TYPE-1 DOMAIN-CONTAINING PROTEIN"/>
    <property type="match status" value="1"/>
</dbReference>
<dbReference type="SUPFAM" id="SSF53474">
    <property type="entry name" value="alpha/beta-Hydrolases"/>
    <property type="match status" value="1"/>
</dbReference>
<dbReference type="AlphaFoldDB" id="A0A0M0J4L2"/>
<keyword evidence="2" id="KW-0472">Membrane</keyword>
<dbReference type="Proteomes" id="UP000037460">
    <property type="component" value="Unassembled WGS sequence"/>
</dbReference>